<dbReference type="PROSITE" id="PS51257">
    <property type="entry name" value="PROKAR_LIPOPROTEIN"/>
    <property type="match status" value="1"/>
</dbReference>
<evidence type="ECO:0000256" key="1">
    <source>
        <dbReference type="SAM" id="SignalP"/>
    </source>
</evidence>
<name>A0ABU1I3A8_9MICO</name>
<dbReference type="Proteomes" id="UP001260188">
    <property type="component" value="Unassembled WGS sequence"/>
</dbReference>
<comment type="caution">
    <text evidence="2">The sequence shown here is derived from an EMBL/GenBank/DDBJ whole genome shotgun (WGS) entry which is preliminary data.</text>
</comment>
<evidence type="ECO:0000313" key="2">
    <source>
        <dbReference type="EMBL" id="MDR6168367.1"/>
    </source>
</evidence>
<keyword evidence="1" id="KW-0732">Signal</keyword>
<organism evidence="2 3">
    <name type="scientific">Microbacterium paludicola</name>
    <dbReference type="NCBI Taxonomy" id="300019"/>
    <lineage>
        <taxon>Bacteria</taxon>
        <taxon>Bacillati</taxon>
        <taxon>Actinomycetota</taxon>
        <taxon>Actinomycetes</taxon>
        <taxon>Micrococcales</taxon>
        <taxon>Microbacteriaceae</taxon>
        <taxon>Microbacterium</taxon>
    </lineage>
</organism>
<dbReference type="RefSeq" id="WP_064956353.1">
    <property type="nucleotide sequence ID" value="NZ_JAVIZA010000001.1"/>
</dbReference>
<gene>
    <name evidence="2" type="ORF">QE367_002571</name>
</gene>
<accession>A0ABU1I3A8</accession>
<evidence type="ECO:0008006" key="4">
    <source>
        <dbReference type="Google" id="ProtNLM"/>
    </source>
</evidence>
<protein>
    <recommendedName>
        <fullName evidence="4">Lipoprotein</fullName>
    </recommendedName>
</protein>
<keyword evidence="3" id="KW-1185">Reference proteome</keyword>
<dbReference type="EMBL" id="JAVIZA010000001">
    <property type="protein sequence ID" value="MDR6168367.1"/>
    <property type="molecule type" value="Genomic_DNA"/>
</dbReference>
<reference evidence="2 3" key="1">
    <citation type="submission" date="2023-08" db="EMBL/GenBank/DDBJ databases">
        <title>Functional and genomic diversity of the sorghum phyllosphere microbiome.</title>
        <authorList>
            <person name="Shade A."/>
        </authorList>
    </citation>
    <scope>NUCLEOTIDE SEQUENCE [LARGE SCALE GENOMIC DNA]</scope>
    <source>
        <strain evidence="2 3">SORGH_AS_0919</strain>
    </source>
</reference>
<evidence type="ECO:0000313" key="3">
    <source>
        <dbReference type="Proteomes" id="UP001260188"/>
    </source>
</evidence>
<feature type="chain" id="PRO_5045920199" description="Lipoprotein" evidence="1">
    <location>
        <begin position="22"/>
        <end position="169"/>
    </location>
</feature>
<feature type="signal peptide" evidence="1">
    <location>
        <begin position="1"/>
        <end position="21"/>
    </location>
</feature>
<sequence length="169" mass="17127">MPKLTSVSAAGIAVLAVGMLACGCAERTPPVEVATPSDDARTLPRPTADDAQRWADTVIPENALGGASWTQREAGVLDPGGEPIIAVTAGEAPAIVTIACVTGSGSQLTYTVTANGETLDSGEATCAAVDENAEAHSIRDVPADATVELSASATGLFVYAVTPDRHPER</sequence>
<proteinExistence type="predicted"/>